<gene>
    <name evidence="2" type="ORF">LITE_LOCUS46895</name>
</gene>
<dbReference type="AlphaFoldDB" id="A0AAV0RAK7"/>
<organism evidence="2 3">
    <name type="scientific">Linum tenue</name>
    <dbReference type="NCBI Taxonomy" id="586396"/>
    <lineage>
        <taxon>Eukaryota</taxon>
        <taxon>Viridiplantae</taxon>
        <taxon>Streptophyta</taxon>
        <taxon>Embryophyta</taxon>
        <taxon>Tracheophyta</taxon>
        <taxon>Spermatophyta</taxon>
        <taxon>Magnoliopsida</taxon>
        <taxon>eudicotyledons</taxon>
        <taxon>Gunneridae</taxon>
        <taxon>Pentapetalae</taxon>
        <taxon>rosids</taxon>
        <taxon>fabids</taxon>
        <taxon>Malpighiales</taxon>
        <taxon>Linaceae</taxon>
        <taxon>Linum</taxon>
    </lineage>
</organism>
<accession>A0AAV0RAK7</accession>
<name>A0AAV0RAK7_9ROSI</name>
<protein>
    <submittedName>
        <fullName evidence="2">Uncharacterized protein</fullName>
    </submittedName>
</protein>
<keyword evidence="3" id="KW-1185">Reference proteome</keyword>
<dbReference type="EMBL" id="CAMGYJ010000010">
    <property type="protein sequence ID" value="CAI0553584.1"/>
    <property type="molecule type" value="Genomic_DNA"/>
</dbReference>
<evidence type="ECO:0000313" key="3">
    <source>
        <dbReference type="Proteomes" id="UP001154282"/>
    </source>
</evidence>
<evidence type="ECO:0000313" key="2">
    <source>
        <dbReference type="EMBL" id="CAI0553584.1"/>
    </source>
</evidence>
<reference evidence="2" key="1">
    <citation type="submission" date="2022-08" db="EMBL/GenBank/DDBJ databases">
        <authorList>
            <person name="Gutierrez-Valencia J."/>
        </authorList>
    </citation>
    <scope>NUCLEOTIDE SEQUENCE</scope>
</reference>
<dbReference type="Proteomes" id="UP001154282">
    <property type="component" value="Unassembled WGS sequence"/>
</dbReference>
<sequence>MSWQIPTFQKGPREQGSSPLFSKKKKKFHFFLPRTASPFVGEGTPSIPNKTLGYCTNKLYYSRYLSCNPARERERPPAPFPLFYFYLPPCLSGDKWVGSGRTG</sequence>
<feature type="region of interest" description="Disordered" evidence="1">
    <location>
        <begin position="1"/>
        <end position="22"/>
    </location>
</feature>
<evidence type="ECO:0000256" key="1">
    <source>
        <dbReference type="SAM" id="MobiDB-lite"/>
    </source>
</evidence>
<proteinExistence type="predicted"/>
<comment type="caution">
    <text evidence="2">The sequence shown here is derived from an EMBL/GenBank/DDBJ whole genome shotgun (WGS) entry which is preliminary data.</text>
</comment>